<keyword evidence="1 4" id="KW-0808">Transferase</keyword>
<dbReference type="Pfam" id="PF00534">
    <property type="entry name" value="Glycos_transf_1"/>
    <property type="match status" value="1"/>
</dbReference>
<dbReference type="SUPFAM" id="SSF53756">
    <property type="entry name" value="UDP-Glycosyltransferase/glycogen phosphorylase"/>
    <property type="match status" value="1"/>
</dbReference>
<dbReference type="Pfam" id="PF13439">
    <property type="entry name" value="Glyco_transf_4"/>
    <property type="match status" value="1"/>
</dbReference>
<evidence type="ECO:0000313" key="5">
    <source>
        <dbReference type="Proteomes" id="UP001598138"/>
    </source>
</evidence>
<dbReference type="CDD" id="cd03801">
    <property type="entry name" value="GT4_PimA-like"/>
    <property type="match status" value="1"/>
</dbReference>
<dbReference type="EC" id="2.4.-.-" evidence="4"/>
<name>A0ABW6DAI4_9BACT</name>
<evidence type="ECO:0000259" key="3">
    <source>
        <dbReference type="Pfam" id="PF13439"/>
    </source>
</evidence>
<evidence type="ECO:0000256" key="1">
    <source>
        <dbReference type="ARBA" id="ARBA00022679"/>
    </source>
</evidence>
<dbReference type="InterPro" id="IPR028098">
    <property type="entry name" value="Glyco_trans_4-like_N"/>
</dbReference>
<dbReference type="Proteomes" id="UP001598138">
    <property type="component" value="Unassembled WGS sequence"/>
</dbReference>
<accession>A0ABW6DAI4</accession>
<dbReference type="PANTHER" id="PTHR46401:SF2">
    <property type="entry name" value="GLYCOSYLTRANSFERASE WBBK-RELATED"/>
    <property type="match status" value="1"/>
</dbReference>
<dbReference type="EMBL" id="JBBKXZ010000001">
    <property type="protein sequence ID" value="MFD3393776.1"/>
    <property type="molecule type" value="Genomic_DNA"/>
</dbReference>
<dbReference type="GO" id="GO:0016757">
    <property type="term" value="F:glycosyltransferase activity"/>
    <property type="evidence" value="ECO:0007669"/>
    <property type="project" value="UniProtKB-KW"/>
</dbReference>
<evidence type="ECO:0000259" key="2">
    <source>
        <dbReference type="Pfam" id="PF00534"/>
    </source>
</evidence>
<reference evidence="4 5" key="1">
    <citation type="submission" date="2024-03" db="EMBL/GenBank/DDBJ databases">
        <title>Aquirufa genome sequencing.</title>
        <authorList>
            <person name="Pitt A."/>
            <person name="Hahn M.W."/>
        </authorList>
    </citation>
    <scope>NUCLEOTIDE SEQUENCE [LARGE SCALE GENOMIC DNA]</scope>
    <source>
        <strain evidence="4 5">OSTEICH-129V</strain>
    </source>
</reference>
<dbReference type="Gene3D" id="3.40.50.2000">
    <property type="entry name" value="Glycogen Phosphorylase B"/>
    <property type="match status" value="2"/>
</dbReference>
<feature type="domain" description="Glycosyltransferase subfamily 4-like N-terminal" evidence="3">
    <location>
        <begin position="52"/>
        <end position="179"/>
    </location>
</feature>
<comment type="caution">
    <text evidence="4">The sequence shown here is derived from an EMBL/GenBank/DDBJ whole genome shotgun (WGS) entry which is preliminary data.</text>
</comment>
<proteinExistence type="predicted"/>
<keyword evidence="5" id="KW-1185">Reference proteome</keyword>
<dbReference type="PANTHER" id="PTHR46401">
    <property type="entry name" value="GLYCOSYLTRANSFERASE WBBK-RELATED"/>
    <property type="match status" value="1"/>
</dbReference>
<organism evidence="4 5">
    <name type="scientific">Aquirufa avitistagni</name>
    <dbReference type="NCBI Taxonomy" id="3104728"/>
    <lineage>
        <taxon>Bacteria</taxon>
        <taxon>Pseudomonadati</taxon>
        <taxon>Bacteroidota</taxon>
        <taxon>Cytophagia</taxon>
        <taxon>Cytophagales</taxon>
        <taxon>Flectobacillaceae</taxon>
        <taxon>Aquirufa</taxon>
    </lineage>
</organism>
<evidence type="ECO:0000313" key="4">
    <source>
        <dbReference type="EMBL" id="MFD3393776.1"/>
    </source>
</evidence>
<dbReference type="RefSeq" id="WP_377982659.1">
    <property type="nucleotide sequence ID" value="NZ_JBBKXZ010000001.1"/>
</dbReference>
<feature type="domain" description="Glycosyl transferase family 1" evidence="2">
    <location>
        <begin position="197"/>
        <end position="358"/>
    </location>
</feature>
<dbReference type="InterPro" id="IPR001296">
    <property type="entry name" value="Glyco_trans_1"/>
</dbReference>
<protein>
    <submittedName>
        <fullName evidence="4">Glycosyltransferase family 4 protein</fullName>
        <ecNumber evidence="4">2.4.-.-</ecNumber>
    </submittedName>
</protein>
<keyword evidence="4" id="KW-0328">Glycosyltransferase</keyword>
<sequence length="380" mass="44092">MKRILHLCNYTWETGGPPSVIFSHSKVQLEYDYEQHIYSTPISNQTIYPLNKNQRLFIFKRSFLTKFLADFSWQLLFCFIKNRNSYEYINSHGLWNFGSILPFLIPNKSKKIVTLHGFLDDYLIKRLGYSKKIFWFFLQKWCLFRADCIHVISKNEELFIKSNFPSLSSKIEYIPNGISIIEIDKKVNPEFKEKIDSYINSSEVVFLYLGRLNKKKGLDLLLPAFIEFQRNNSSSTLLLVGPDDGYKVELEISIKESKNSSANIHILDKVKDAEKVYLLKKCHVFILPSYSEGFSIAALEAIAYGIPGIYSNTIGFSEDIITYQAGLICDLNKESITNLMMLLSRNKVLHESIKKNGQLLFNEKYRTEIVAKQFIDKVLN</sequence>
<gene>
    <name evidence="4" type="ORF">U0R10_03995</name>
</gene>